<reference evidence="1" key="1">
    <citation type="submission" date="2023-08" db="EMBL/GenBank/DDBJ databases">
        <title>Reference Genome Resource for the Citrus Pathogen Phytophthora citrophthora.</title>
        <authorList>
            <person name="Moller H."/>
            <person name="Coetzee B."/>
            <person name="Rose L.J."/>
            <person name="Van Niekerk J.M."/>
        </authorList>
    </citation>
    <scope>NUCLEOTIDE SEQUENCE</scope>
    <source>
        <strain evidence="1">STE-U-9442</strain>
    </source>
</reference>
<evidence type="ECO:0000313" key="2">
    <source>
        <dbReference type="Proteomes" id="UP001259832"/>
    </source>
</evidence>
<protein>
    <submittedName>
        <fullName evidence="1">Uncharacterized protein</fullName>
    </submittedName>
</protein>
<organism evidence="1 2">
    <name type="scientific">Phytophthora citrophthora</name>
    <dbReference type="NCBI Taxonomy" id="4793"/>
    <lineage>
        <taxon>Eukaryota</taxon>
        <taxon>Sar</taxon>
        <taxon>Stramenopiles</taxon>
        <taxon>Oomycota</taxon>
        <taxon>Peronosporomycetes</taxon>
        <taxon>Peronosporales</taxon>
        <taxon>Peronosporaceae</taxon>
        <taxon>Phytophthora</taxon>
    </lineage>
</organism>
<evidence type="ECO:0000313" key="1">
    <source>
        <dbReference type="EMBL" id="KAK1942672.1"/>
    </source>
</evidence>
<gene>
    <name evidence="1" type="ORF">P3T76_006171</name>
</gene>
<proteinExistence type="predicted"/>
<keyword evidence="2" id="KW-1185">Reference proteome</keyword>
<dbReference type="EMBL" id="JASMQC010000009">
    <property type="protein sequence ID" value="KAK1942672.1"/>
    <property type="molecule type" value="Genomic_DNA"/>
</dbReference>
<comment type="caution">
    <text evidence="1">The sequence shown here is derived from an EMBL/GenBank/DDBJ whole genome shotgun (WGS) entry which is preliminary data.</text>
</comment>
<sequence>MFTIHFEIYQRQALPTTYMKLDENAAEYMYAKPLSMQKPQEVYEDMAPRMERALGRPLPQMEVRFKNVSVSAEIVKAGIPPGRSILVQVTSSF</sequence>
<dbReference type="AlphaFoldDB" id="A0AAD9GQ53"/>
<accession>A0AAD9GQ53</accession>
<name>A0AAD9GQ53_9STRA</name>
<dbReference type="Proteomes" id="UP001259832">
    <property type="component" value="Unassembled WGS sequence"/>
</dbReference>